<feature type="domain" description="Carrier" evidence="4">
    <location>
        <begin position="569"/>
        <end position="644"/>
    </location>
</feature>
<feature type="non-terminal residue" evidence="5">
    <location>
        <position position="697"/>
    </location>
</feature>
<dbReference type="SMART" id="SM00823">
    <property type="entry name" value="PKS_PP"/>
    <property type="match status" value="1"/>
</dbReference>
<accession>A0ABU1W5R5</accession>
<evidence type="ECO:0000256" key="3">
    <source>
        <dbReference type="SAM" id="Coils"/>
    </source>
</evidence>
<dbReference type="InterPro" id="IPR006162">
    <property type="entry name" value="Ppantetheine_attach_site"/>
</dbReference>
<protein>
    <submittedName>
        <fullName evidence="5">Amino acid adenylation domain-containing protein</fullName>
    </submittedName>
</protein>
<dbReference type="InterPro" id="IPR045851">
    <property type="entry name" value="AMP-bd_C_sf"/>
</dbReference>
<evidence type="ECO:0000313" key="5">
    <source>
        <dbReference type="EMBL" id="MDR7123175.1"/>
    </source>
</evidence>
<evidence type="ECO:0000256" key="1">
    <source>
        <dbReference type="ARBA" id="ARBA00022450"/>
    </source>
</evidence>
<feature type="coiled-coil region" evidence="3">
    <location>
        <begin position="449"/>
        <end position="476"/>
    </location>
</feature>
<dbReference type="Gene3D" id="3.40.50.980">
    <property type="match status" value="2"/>
</dbReference>
<dbReference type="PROSITE" id="PS00012">
    <property type="entry name" value="PHOSPHOPANTETHEINE"/>
    <property type="match status" value="1"/>
</dbReference>
<dbReference type="InterPro" id="IPR010071">
    <property type="entry name" value="AA_adenyl_dom"/>
</dbReference>
<dbReference type="PANTHER" id="PTHR45527">
    <property type="entry name" value="NONRIBOSOMAL PEPTIDE SYNTHETASE"/>
    <property type="match status" value="1"/>
</dbReference>
<keyword evidence="2" id="KW-0597">Phosphoprotein</keyword>
<dbReference type="CDD" id="cd05930">
    <property type="entry name" value="A_NRPS"/>
    <property type="match status" value="1"/>
</dbReference>
<reference evidence="5 6" key="1">
    <citation type="submission" date="2023-07" db="EMBL/GenBank/DDBJ databases">
        <title>Sorghum-associated microbial communities from plants grown in Nebraska, USA.</title>
        <authorList>
            <person name="Schachtman D."/>
        </authorList>
    </citation>
    <scope>NUCLEOTIDE SEQUENCE [LARGE SCALE GENOMIC DNA]</scope>
    <source>
        <strain evidence="5 6">4138</strain>
    </source>
</reference>
<dbReference type="PROSITE" id="PS50075">
    <property type="entry name" value="CARRIER"/>
    <property type="match status" value="1"/>
</dbReference>
<dbReference type="Gene3D" id="2.30.38.10">
    <property type="entry name" value="Luciferase, Domain 3"/>
    <property type="match status" value="1"/>
</dbReference>
<dbReference type="InterPro" id="IPR009081">
    <property type="entry name" value="PP-bd_ACP"/>
</dbReference>
<dbReference type="InterPro" id="IPR023213">
    <property type="entry name" value="CAT-like_dom_sf"/>
</dbReference>
<dbReference type="Gene3D" id="3.30.559.10">
    <property type="entry name" value="Chloramphenicol acetyltransferase-like domain"/>
    <property type="match status" value="1"/>
</dbReference>
<sequence length="697" mass="78079">DMLSKQEREHLLQLGEMNTSKPLPDECIHQLLSVEFNAVQHLFEHRVLCHPDRIALEFGTQKLSYQKLNEKANQLAHYLLSRHEIRADQADAVVGICFERSIEMVITIIAVLKSGCAYLPLDPRYPADRIDYMLDNAQVGVVLTHSACLSRFNSRNYQVINVAEPLGKDCNTDKPLVTSNRIGPDRLAYVIYTSGSTGNPKGVAVEHGAWLAFTSAIVKDYQLASEDKVLQFSSIAFDIFIEELSASVLAGGTLVIPKFEPAPLACDFWQTVKDSEVTFASLPTAYWHQLAGDEHLQRYVQSCRLQRLVVGGEPISHSHLQRWQRQVSNSVRMFNTYGPTEATVTASYFEVTEFEYSGQSVPIGKHTADSRLYVVDTNLKLVPFGAIGELVIGGPCLARGYVNNPLATEKQFVINPFYDASDALSSQRLYRTGDLVAWSKGDNLRFFGRRDHQIKLRGYRIELAEIEKQLKACQDVEDTIVQPQDGPGGDRRLVAYVVSQKYAAELNNQALVQQFIGTLKDRLKAKLPDYMVPVAYVVMAALPFTVNGKVDRKALKAPRLEDMSHEHVAPRNEIELLLCDIWAEVLGVERVGIDDNFFTLGGHSLLATRLVSRLRAGLEREVPVRALFEYPTVAALSEHLLGYEGETALPRVTAYNDQGPYPLSFAQQRLWFIDQMNGSVEYNMPGAFRLNGVLNKL</sequence>
<keyword evidence="3" id="KW-0175">Coiled coil</keyword>
<gene>
    <name evidence="5" type="ORF">J2W69_004163</name>
</gene>
<dbReference type="Gene3D" id="1.10.1200.10">
    <property type="entry name" value="ACP-like"/>
    <property type="match status" value="1"/>
</dbReference>
<dbReference type="InterPro" id="IPR036736">
    <property type="entry name" value="ACP-like_sf"/>
</dbReference>
<dbReference type="InterPro" id="IPR025110">
    <property type="entry name" value="AMP-bd_C"/>
</dbReference>
<dbReference type="SUPFAM" id="SSF56801">
    <property type="entry name" value="Acetyl-CoA synthetase-like"/>
    <property type="match status" value="1"/>
</dbReference>
<proteinExistence type="predicted"/>
<dbReference type="RefSeq" id="WP_310282083.1">
    <property type="nucleotide sequence ID" value="NZ_JAVDWR010000048.1"/>
</dbReference>
<dbReference type="Pfam" id="PF00550">
    <property type="entry name" value="PP-binding"/>
    <property type="match status" value="1"/>
</dbReference>
<comment type="caution">
    <text evidence="5">The sequence shown here is derived from an EMBL/GenBank/DDBJ whole genome shotgun (WGS) entry which is preliminary data.</text>
</comment>
<evidence type="ECO:0000313" key="6">
    <source>
        <dbReference type="Proteomes" id="UP001257909"/>
    </source>
</evidence>
<dbReference type="InterPro" id="IPR020845">
    <property type="entry name" value="AMP-binding_CS"/>
</dbReference>
<dbReference type="Proteomes" id="UP001257909">
    <property type="component" value="Unassembled WGS sequence"/>
</dbReference>
<evidence type="ECO:0000256" key="2">
    <source>
        <dbReference type="ARBA" id="ARBA00022553"/>
    </source>
</evidence>
<dbReference type="SUPFAM" id="SSF47336">
    <property type="entry name" value="ACP-like"/>
    <property type="match status" value="1"/>
</dbReference>
<dbReference type="NCBIfam" id="TIGR01733">
    <property type="entry name" value="AA-adenyl-dom"/>
    <property type="match status" value="1"/>
</dbReference>
<keyword evidence="6" id="KW-1185">Reference proteome</keyword>
<dbReference type="PANTHER" id="PTHR45527:SF1">
    <property type="entry name" value="FATTY ACID SYNTHASE"/>
    <property type="match status" value="1"/>
</dbReference>
<organism evidence="5 6">
    <name type="scientific">Rheinheimera soli</name>
    <dbReference type="NCBI Taxonomy" id="443616"/>
    <lineage>
        <taxon>Bacteria</taxon>
        <taxon>Pseudomonadati</taxon>
        <taxon>Pseudomonadota</taxon>
        <taxon>Gammaproteobacteria</taxon>
        <taxon>Chromatiales</taxon>
        <taxon>Chromatiaceae</taxon>
        <taxon>Rheinheimera</taxon>
    </lineage>
</organism>
<dbReference type="Gene3D" id="3.30.300.30">
    <property type="match status" value="1"/>
</dbReference>
<dbReference type="EMBL" id="JAVDWR010000048">
    <property type="protein sequence ID" value="MDR7123175.1"/>
    <property type="molecule type" value="Genomic_DNA"/>
</dbReference>
<dbReference type="Pfam" id="PF00501">
    <property type="entry name" value="AMP-binding"/>
    <property type="match status" value="1"/>
</dbReference>
<dbReference type="PROSITE" id="PS00455">
    <property type="entry name" value="AMP_BINDING"/>
    <property type="match status" value="1"/>
</dbReference>
<evidence type="ECO:0000259" key="4">
    <source>
        <dbReference type="PROSITE" id="PS50075"/>
    </source>
</evidence>
<dbReference type="InterPro" id="IPR000873">
    <property type="entry name" value="AMP-dep_synth/lig_dom"/>
</dbReference>
<keyword evidence="1" id="KW-0596">Phosphopantetheine</keyword>
<name>A0ABU1W5R5_9GAMM</name>
<dbReference type="Pfam" id="PF13193">
    <property type="entry name" value="AMP-binding_C"/>
    <property type="match status" value="1"/>
</dbReference>
<dbReference type="InterPro" id="IPR020806">
    <property type="entry name" value="PKS_PP-bd"/>
</dbReference>
<feature type="non-terminal residue" evidence="5">
    <location>
        <position position="1"/>
    </location>
</feature>